<reference evidence="1 2" key="1">
    <citation type="submission" date="2016-10" db="EMBL/GenBank/DDBJ databases">
        <authorList>
            <person name="de Groot N.N."/>
        </authorList>
    </citation>
    <scope>NUCLEOTIDE SEQUENCE [LARGE SCALE GENOMIC DNA]</scope>
    <source>
        <strain evidence="1 2">CGMCC 4.6533</strain>
    </source>
</reference>
<keyword evidence="2" id="KW-1185">Reference proteome</keyword>
<name>A0A1G8BXF1_9ACTN</name>
<dbReference type="SUPFAM" id="SSF53850">
    <property type="entry name" value="Periplasmic binding protein-like II"/>
    <property type="match status" value="1"/>
</dbReference>
<dbReference type="Proteomes" id="UP000199202">
    <property type="component" value="Unassembled WGS sequence"/>
</dbReference>
<proteinExistence type="predicted"/>
<organism evidence="1 2">
    <name type="scientific">Nonomuraea jiangxiensis</name>
    <dbReference type="NCBI Taxonomy" id="633440"/>
    <lineage>
        <taxon>Bacteria</taxon>
        <taxon>Bacillati</taxon>
        <taxon>Actinomycetota</taxon>
        <taxon>Actinomycetes</taxon>
        <taxon>Streptosporangiales</taxon>
        <taxon>Streptosporangiaceae</taxon>
        <taxon>Nonomuraea</taxon>
    </lineage>
</organism>
<dbReference type="AlphaFoldDB" id="A0A1G8BXF1"/>
<dbReference type="STRING" id="633440.SAMN05421869_102143"/>
<sequence length="90" mass="9308">MLALVGLGATVTLLPRSVAARYPRQAVAYVPVEDCPAASLVIAWPERSRSRAVAALVRAAVAVAESRGMGAVPDPKIRAFAGQAAANPDR</sequence>
<accession>A0A1G8BXF1</accession>
<gene>
    <name evidence="1" type="ORF">SAMN05421869_102143</name>
</gene>
<protein>
    <submittedName>
        <fullName evidence="1">LysR substrate binding domain-containing protein</fullName>
    </submittedName>
</protein>
<dbReference type="Gene3D" id="3.40.190.10">
    <property type="entry name" value="Periplasmic binding protein-like II"/>
    <property type="match status" value="2"/>
</dbReference>
<evidence type="ECO:0000313" key="1">
    <source>
        <dbReference type="EMBL" id="SDH37815.1"/>
    </source>
</evidence>
<evidence type="ECO:0000313" key="2">
    <source>
        <dbReference type="Proteomes" id="UP000199202"/>
    </source>
</evidence>
<dbReference type="EMBL" id="FNDJ01000002">
    <property type="protein sequence ID" value="SDH37815.1"/>
    <property type="molecule type" value="Genomic_DNA"/>
</dbReference>